<proteinExistence type="predicted"/>
<sequence>MSGTPTTPFGKQFREKYFAFDPTYTPLNHGSFGATPKPVLAAQEAERTTYLANPDKYLLHELSAKIDPARELVAGLVNAPSADNLVFVTNATIGVNTVLRSWRFKPGDVVISASTTYGACFKTLDFLAQQQGIVHERVPLHYPLRDEDEVVELYKATIDAAREKHGHDAVKFLFFDGVSSMPGCRLPWEKLVALARAEGVLSFVDAAHSIGLLENIDLTAHEPDFYVSNLHKWYFTPTPAAFLYVKGGLHDQIQSFPVSHSFVPFDADQGHGNKLLKEKFSFIGTVDYSNYIVVGTANEFRNEVCGGERAIADYSYKIAAKGAEIFARTVPGVSVFETYTSPAPGSNSTNTSMINLVLTHPKLDYSIAASPERNAELTQTALAIAKRMLYDHNVVVPFYAYDGKILCRLSGQVYVEEADFEKGAEALKSVLEAYFA</sequence>
<dbReference type="PANTHER" id="PTHR43092">
    <property type="entry name" value="L-CYSTEINE DESULFHYDRASE"/>
    <property type="match status" value="1"/>
</dbReference>
<dbReference type="SUPFAM" id="SSF53383">
    <property type="entry name" value="PLP-dependent transferases"/>
    <property type="match status" value="1"/>
</dbReference>
<gene>
    <name evidence="3" type="ORF">BN980_GECA16s01264g</name>
</gene>
<feature type="domain" description="Aminotransferase class V" evidence="2">
    <location>
        <begin position="35"/>
        <end position="321"/>
    </location>
</feature>
<dbReference type="InterPro" id="IPR015424">
    <property type="entry name" value="PyrdxlP-dep_Trfase"/>
</dbReference>
<dbReference type="InterPro" id="IPR000192">
    <property type="entry name" value="Aminotrans_V_dom"/>
</dbReference>
<dbReference type="InterPro" id="IPR015422">
    <property type="entry name" value="PyrdxlP-dep_Trfase_small"/>
</dbReference>
<evidence type="ECO:0000259" key="2">
    <source>
        <dbReference type="Pfam" id="PF00266"/>
    </source>
</evidence>
<dbReference type="STRING" id="1173061.A0A0J9XH81"/>
<keyword evidence="4" id="KW-1185">Reference proteome</keyword>
<dbReference type="PANTHER" id="PTHR43092:SF2">
    <property type="entry name" value="HERCYNYLCYSTEINE SULFOXIDE LYASE"/>
    <property type="match status" value="1"/>
</dbReference>
<name>A0A0J9XH81_GEOCN</name>
<dbReference type="Proteomes" id="UP000242525">
    <property type="component" value="Unassembled WGS sequence"/>
</dbReference>
<dbReference type="Gene3D" id="3.90.1150.10">
    <property type="entry name" value="Aspartate Aminotransferase, domain 1"/>
    <property type="match status" value="1"/>
</dbReference>
<reference evidence="3" key="1">
    <citation type="submission" date="2014-03" db="EMBL/GenBank/DDBJ databases">
        <authorList>
            <person name="Casaregola S."/>
        </authorList>
    </citation>
    <scope>NUCLEOTIDE SEQUENCE [LARGE SCALE GENOMIC DNA]</scope>
    <source>
        <strain evidence="3">CLIB 918</strain>
    </source>
</reference>
<dbReference type="InterPro" id="IPR015421">
    <property type="entry name" value="PyrdxlP-dep_Trfase_major"/>
</dbReference>
<keyword evidence="1" id="KW-0663">Pyridoxal phosphate</keyword>
<dbReference type="Gene3D" id="3.40.640.10">
    <property type="entry name" value="Type I PLP-dependent aspartate aminotransferase-like (Major domain)"/>
    <property type="match status" value="1"/>
</dbReference>
<evidence type="ECO:0000256" key="1">
    <source>
        <dbReference type="ARBA" id="ARBA00022898"/>
    </source>
</evidence>
<dbReference type="EMBL" id="CCBN010000016">
    <property type="protein sequence ID" value="CDO56678.1"/>
    <property type="molecule type" value="Genomic_DNA"/>
</dbReference>
<organism evidence="3 4">
    <name type="scientific">Geotrichum candidum</name>
    <name type="common">Oospora lactis</name>
    <name type="synonym">Dipodascus geotrichum</name>
    <dbReference type="NCBI Taxonomy" id="1173061"/>
    <lineage>
        <taxon>Eukaryota</taxon>
        <taxon>Fungi</taxon>
        <taxon>Dikarya</taxon>
        <taxon>Ascomycota</taxon>
        <taxon>Saccharomycotina</taxon>
        <taxon>Dipodascomycetes</taxon>
        <taxon>Dipodascales</taxon>
        <taxon>Dipodascaceae</taxon>
        <taxon>Geotrichum</taxon>
    </lineage>
</organism>
<dbReference type="Pfam" id="PF00266">
    <property type="entry name" value="Aminotran_5"/>
    <property type="match status" value="1"/>
</dbReference>
<dbReference type="OrthoDB" id="5978656at2759"/>
<evidence type="ECO:0000313" key="3">
    <source>
        <dbReference type="EMBL" id="CDO56678.1"/>
    </source>
</evidence>
<protein>
    <recommendedName>
        <fullName evidence="2">Aminotransferase class V domain-containing protein</fullName>
    </recommendedName>
</protein>
<dbReference type="AlphaFoldDB" id="A0A0J9XH81"/>
<comment type="caution">
    <text evidence="3">The sequence shown here is derived from an EMBL/GenBank/DDBJ whole genome shotgun (WGS) entry which is preliminary data.</text>
</comment>
<accession>A0A0J9XH81</accession>
<evidence type="ECO:0000313" key="4">
    <source>
        <dbReference type="Proteomes" id="UP000242525"/>
    </source>
</evidence>